<organism evidence="1 2">
    <name type="scientific">Stenotrophomonas maltophilia</name>
    <name type="common">Pseudomonas maltophilia</name>
    <name type="synonym">Xanthomonas maltophilia</name>
    <dbReference type="NCBI Taxonomy" id="40324"/>
    <lineage>
        <taxon>Bacteria</taxon>
        <taxon>Pseudomonadati</taxon>
        <taxon>Pseudomonadota</taxon>
        <taxon>Gammaproteobacteria</taxon>
        <taxon>Lysobacterales</taxon>
        <taxon>Lysobacteraceae</taxon>
        <taxon>Stenotrophomonas</taxon>
        <taxon>Stenotrophomonas maltophilia group</taxon>
    </lineage>
</organism>
<dbReference type="Proteomes" id="UP001214521">
    <property type="component" value="Unassembled WGS sequence"/>
</dbReference>
<evidence type="ECO:0000313" key="2">
    <source>
        <dbReference type="Proteomes" id="UP001214521"/>
    </source>
</evidence>
<proteinExistence type="predicted"/>
<evidence type="ECO:0000313" key="1">
    <source>
        <dbReference type="EMBL" id="EKT4439528.1"/>
    </source>
</evidence>
<protein>
    <submittedName>
        <fullName evidence="1">Uncharacterized protein</fullName>
    </submittedName>
</protein>
<comment type="caution">
    <text evidence="1">The sequence shown here is derived from an EMBL/GenBank/DDBJ whole genome shotgun (WGS) entry which is preliminary data.</text>
</comment>
<sequence length="106" mass="12542">MDNFYINHTNLICNEDNASVRFEWCQTLAGYHVFDAFVWNGEGWADQPYKIMADECSRVAAIEAWEQLEERLLSTEMEEAAFYENPSIYELYALSRDHWSSESIKW</sequence>
<dbReference type="AlphaFoldDB" id="A0AAI9C7B9"/>
<gene>
    <name evidence="1" type="ORF">QEK83_000121</name>
</gene>
<dbReference type="EMBL" id="ABLOMU010000001">
    <property type="protein sequence ID" value="EKT4439528.1"/>
    <property type="molecule type" value="Genomic_DNA"/>
</dbReference>
<accession>A0AAI9C7B9</accession>
<reference evidence="1" key="1">
    <citation type="submission" date="2022-07" db="EMBL/GenBank/DDBJ databases">
        <authorList>
            <consortium name="Clinical and Environmental Microbiology Branch: Whole genome sequencing antimicrobial resistance pathogens in the healthcare setting"/>
        </authorList>
    </citation>
    <scope>NUCLEOTIDE SEQUENCE</scope>
    <source>
        <strain evidence="1">Stenotrophomonas_maltophilia_2021CK-00905</strain>
    </source>
</reference>
<name>A0AAI9C7B9_STEMA</name>